<dbReference type="AlphaFoldDB" id="A0A0A7UYR5"/>
<sequence>MIVVLGVVNLFLGAFMTYLYLTQVRNIDPRKDSKYKRKK</sequence>
<evidence type="ECO:0000313" key="2">
    <source>
        <dbReference type="EMBL" id="AJA91954.1"/>
    </source>
</evidence>
<protein>
    <submittedName>
        <fullName evidence="2">Uncharacterized protein</fullName>
    </submittedName>
</protein>
<organism evidence="2 3">
    <name type="scientific">Candidatus Nitrosopelagicus brevis</name>
    <dbReference type="NCBI Taxonomy" id="1410606"/>
    <lineage>
        <taxon>Archaea</taxon>
        <taxon>Nitrososphaerota</taxon>
    </lineage>
</organism>
<keyword evidence="1" id="KW-1133">Transmembrane helix</keyword>
<dbReference type="KEGG" id="nbv:T478_0941"/>
<evidence type="ECO:0000256" key="1">
    <source>
        <dbReference type="SAM" id="Phobius"/>
    </source>
</evidence>
<proteinExistence type="predicted"/>
<dbReference type="EMBL" id="CP007026">
    <property type="protein sequence ID" value="AJA91954.1"/>
    <property type="molecule type" value="Genomic_DNA"/>
</dbReference>
<feature type="transmembrane region" description="Helical" evidence="1">
    <location>
        <begin position="6"/>
        <end position="27"/>
    </location>
</feature>
<gene>
    <name evidence="2" type="ORF">T478_0941</name>
</gene>
<dbReference type="HOGENOM" id="CLU_3302552_0_0_2"/>
<keyword evidence="1" id="KW-0472">Membrane</keyword>
<keyword evidence="1" id="KW-0812">Transmembrane</keyword>
<reference evidence="2 3" key="1">
    <citation type="journal article" date="2015" name="Proc. Natl. Acad. Sci. U.S.A.">
        <title>Genomic and proteomic characterization of "Candidatus Nitrosopelagicus brevis": An ammonia-oxidizing archaeon from the open ocean.</title>
        <authorList>
            <person name="Santoro A.E."/>
            <person name="Dupont C.L."/>
            <person name="Richter R.A."/>
            <person name="Craig M.T."/>
            <person name="Carini P."/>
            <person name="McIlvin M.R."/>
            <person name="Yang Y."/>
            <person name="Orsi W.D."/>
            <person name="Moran D.M."/>
            <person name="Saito M.A."/>
        </authorList>
    </citation>
    <scope>NUCLEOTIDE SEQUENCE [LARGE SCALE GENOMIC DNA]</scope>
    <source>
        <strain evidence="3">V2</strain>
    </source>
</reference>
<evidence type="ECO:0000313" key="3">
    <source>
        <dbReference type="Proteomes" id="UP000030944"/>
    </source>
</evidence>
<name>A0A0A7UYR5_9ARCH</name>
<dbReference type="Proteomes" id="UP000030944">
    <property type="component" value="Chromosome"/>
</dbReference>
<accession>A0A0A7UYR5</accession>